<feature type="binding site" evidence="8">
    <location>
        <position position="415"/>
    </location>
    <ligand>
        <name>substrate</name>
    </ligand>
</feature>
<dbReference type="GO" id="GO:0000271">
    <property type="term" value="P:polysaccharide biosynthetic process"/>
    <property type="evidence" value="ECO:0007669"/>
    <property type="project" value="InterPro"/>
</dbReference>
<feature type="compositionally biased region" description="Polar residues" evidence="10">
    <location>
        <begin position="1"/>
        <end position="12"/>
    </location>
</feature>
<evidence type="ECO:0000256" key="4">
    <source>
        <dbReference type="ARBA" id="ARBA00023002"/>
    </source>
</evidence>
<organism evidence="12 13">
    <name type="scientific">Aspergillus ibericus CBS 121593</name>
    <dbReference type="NCBI Taxonomy" id="1448316"/>
    <lineage>
        <taxon>Eukaryota</taxon>
        <taxon>Fungi</taxon>
        <taxon>Dikarya</taxon>
        <taxon>Ascomycota</taxon>
        <taxon>Pezizomycotina</taxon>
        <taxon>Eurotiomycetes</taxon>
        <taxon>Eurotiomycetidae</taxon>
        <taxon>Eurotiales</taxon>
        <taxon>Aspergillaceae</taxon>
        <taxon>Aspergillus</taxon>
        <taxon>Aspergillus subgen. Circumdati</taxon>
    </lineage>
</organism>
<feature type="binding site" evidence="9">
    <location>
        <position position="242"/>
    </location>
    <ligand>
        <name>NAD(+)</name>
        <dbReference type="ChEBI" id="CHEBI:57540"/>
    </ligand>
</feature>
<evidence type="ECO:0000313" key="12">
    <source>
        <dbReference type="EMBL" id="RAL05531.1"/>
    </source>
</evidence>
<keyword evidence="13" id="KW-1185">Reference proteome</keyword>
<dbReference type="STRING" id="1448316.A0A395HC39"/>
<keyword evidence="4" id="KW-0560">Oxidoreductase</keyword>
<dbReference type="EC" id="1.1.1.22" evidence="3"/>
<feature type="binding site" evidence="9">
    <location>
        <position position="422"/>
    </location>
    <ligand>
        <name>NAD(+)</name>
        <dbReference type="ChEBI" id="CHEBI:57540"/>
    </ligand>
</feature>
<dbReference type="PANTHER" id="PTHR11374">
    <property type="entry name" value="UDP-GLUCOSE DEHYDROGENASE/UDP-MANNAC DEHYDROGENASE"/>
    <property type="match status" value="1"/>
</dbReference>
<evidence type="ECO:0000256" key="5">
    <source>
        <dbReference type="ARBA" id="ARBA00023027"/>
    </source>
</evidence>
<comment type="pathway">
    <text evidence="1">Nucleotide-sugar biosynthesis; UDP-alpha-D-glucuronate biosynthesis; UDP-alpha-D-glucuronate from UDP-alpha-D-glucose: step 1/1.</text>
</comment>
<dbReference type="AlphaFoldDB" id="A0A395HC39"/>
<dbReference type="SUPFAM" id="SSF48179">
    <property type="entry name" value="6-phosphogluconate dehydrogenase C-terminal domain-like"/>
    <property type="match status" value="1"/>
</dbReference>
<dbReference type="SUPFAM" id="SSF52413">
    <property type="entry name" value="UDP-glucose/GDP-mannose dehydrogenase C-terminal domain"/>
    <property type="match status" value="1"/>
</dbReference>
<dbReference type="NCBIfam" id="TIGR03026">
    <property type="entry name" value="NDP-sugDHase"/>
    <property type="match status" value="1"/>
</dbReference>
<dbReference type="InterPro" id="IPR017476">
    <property type="entry name" value="UDP-Glc/GDP-Man"/>
</dbReference>
<dbReference type="GO" id="GO:0051287">
    <property type="term" value="F:NAD binding"/>
    <property type="evidence" value="ECO:0007669"/>
    <property type="project" value="InterPro"/>
</dbReference>
<dbReference type="Gene3D" id="3.40.50.720">
    <property type="entry name" value="NAD(P)-binding Rossmann-like Domain"/>
    <property type="match status" value="2"/>
</dbReference>
<feature type="domain" description="UDP-glucose/GDP-mannose dehydrogenase C-terminal" evidence="11">
    <location>
        <begin position="408"/>
        <end position="508"/>
    </location>
</feature>
<dbReference type="InterPro" id="IPR001732">
    <property type="entry name" value="UDP-Glc/GDP-Man_DH_N"/>
</dbReference>
<dbReference type="PIRSF" id="PIRSF500134">
    <property type="entry name" value="UDPglc_DH_bac"/>
    <property type="match status" value="1"/>
</dbReference>
<dbReference type="GO" id="GO:0003979">
    <property type="term" value="F:UDP-glucose 6-dehydrogenase activity"/>
    <property type="evidence" value="ECO:0007669"/>
    <property type="project" value="UniProtKB-EC"/>
</dbReference>
<feature type="binding site" evidence="9">
    <location>
        <position position="169"/>
    </location>
    <ligand>
        <name>NAD(+)</name>
        <dbReference type="ChEBI" id="CHEBI:57540"/>
    </ligand>
</feature>
<dbReference type="GO" id="GO:0006065">
    <property type="term" value="P:UDP-glucuronate biosynthetic process"/>
    <property type="evidence" value="ECO:0007669"/>
    <property type="project" value="UniProtKB-UniPathway"/>
</dbReference>
<feature type="region of interest" description="Disordered" evidence="10">
    <location>
        <begin position="1"/>
        <end position="26"/>
    </location>
</feature>
<dbReference type="InterPro" id="IPR036291">
    <property type="entry name" value="NAD(P)-bd_dom_sf"/>
</dbReference>
<dbReference type="Pfam" id="PF00984">
    <property type="entry name" value="UDPG_MGDP_dh"/>
    <property type="match status" value="1"/>
</dbReference>
<dbReference type="SMART" id="SM00984">
    <property type="entry name" value="UDPG_MGDP_dh_C"/>
    <property type="match status" value="1"/>
</dbReference>
<sequence length="599" mass="65216">MDLASSPRSSLEWSLDDSSTCPTTPASSPLFRAAKVDDVSHSSPDAVFSDDRVKSICVVGAGYVGRFGCILQLRTTNSTGGPTAAILALYNPSVEVTVLDRDPRRIQGWKSSHLPVHEPSLYNVVRATRDGSDMANANEAFSKRQPNLFFTCDSMTIAQADMVFLAVNTPTKTFGLGAGRATDMTAVDGAVQEIALHAKPGAIIVEKSTVPCGTAERVRQTLSTLRPGVPFEVLSNPEFLSEGSAIENLVSPDRVLIGSSGTASGRRAARMLAHLYTWVPPARILQVNAWSSELAKLVANAMLAQRISSINSISAICEKTGAEVDQVARAIGMDARIGSQFLKAGVGFGGSCFRKDIASLTYLAESLGLEEVAHYWRQVNTMNEYQRVRFARRVIQRFDGNLTGRKIAVLGFAFKKDTGDTRESPVVDVIRLLLEERPAEIAIFDLYCHEEDILRELESACGAELVSTKVTILSDPYLACSQAHAVLVMTDCDQFKNGRKRTSSRSDSETYESLDEMVSARKDATWAFHGMTFRLAPQDVCAGDCAACRSWSPRVASEPLEWARIAYHLQDPKWVFDGRGCLDGGELEKLGVEVEAIGR</sequence>
<protein>
    <recommendedName>
        <fullName evidence="3">UDP-glucose 6-dehydrogenase</fullName>
        <ecNumber evidence="3">1.1.1.22</ecNumber>
    </recommendedName>
</protein>
<dbReference type="RefSeq" id="XP_025579858.1">
    <property type="nucleotide sequence ID" value="XM_025715339.1"/>
</dbReference>
<feature type="binding site" evidence="9">
    <location>
        <position position="209"/>
    </location>
    <ligand>
        <name>NAD(+)</name>
        <dbReference type="ChEBI" id="CHEBI:57540"/>
    </ligand>
</feature>
<name>A0A395HC39_9EURO</name>
<feature type="binding site" evidence="8">
    <location>
        <position position="296"/>
    </location>
    <ligand>
        <name>substrate</name>
    </ligand>
</feature>
<comment type="catalytic activity">
    <reaction evidence="6">
        <text>UDP-alpha-D-glucose + 2 NAD(+) + H2O = UDP-alpha-D-glucuronate + 2 NADH + 3 H(+)</text>
        <dbReference type="Rhea" id="RHEA:23596"/>
        <dbReference type="ChEBI" id="CHEBI:15377"/>
        <dbReference type="ChEBI" id="CHEBI:15378"/>
        <dbReference type="ChEBI" id="CHEBI:57540"/>
        <dbReference type="ChEBI" id="CHEBI:57945"/>
        <dbReference type="ChEBI" id="CHEBI:58052"/>
        <dbReference type="ChEBI" id="CHEBI:58885"/>
        <dbReference type="EC" id="1.1.1.22"/>
    </reaction>
</comment>
<dbReference type="Gene3D" id="1.20.5.100">
    <property type="entry name" value="Cytochrome c1, transmembrane anchor, C-terminal"/>
    <property type="match status" value="1"/>
</dbReference>
<evidence type="ECO:0000313" key="13">
    <source>
        <dbReference type="Proteomes" id="UP000249402"/>
    </source>
</evidence>
<dbReference type="GO" id="GO:0005634">
    <property type="term" value="C:nucleus"/>
    <property type="evidence" value="ECO:0007669"/>
    <property type="project" value="TreeGrafter"/>
</dbReference>
<accession>A0A395HC39</accession>
<dbReference type="EMBL" id="KZ824421">
    <property type="protein sequence ID" value="RAL05531.1"/>
    <property type="molecule type" value="Genomic_DNA"/>
</dbReference>
<evidence type="ECO:0000256" key="2">
    <source>
        <dbReference type="ARBA" id="ARBA00006601"/>
    </source>
</evidence>
<dbReference type="PIRSF" id="PIRSF000124">
    <property type="entry name" value="UDPglc_GDPman_dh"/>
    <property type="match status" value="1"/>
</dbReference>
<evidence type="ECO:0000256" key="10">
    <source>
        <dbReference type="SAM" id="MobiDB-lite"/>
    </source>
</evidence>
<reference evidence="12 13" key="1">
    <citation type="submission" date="2018-02" db="EMBL/GenBank/DDBJ databases">
        <title>The genomes of Aspergillus section Nigri reveals drivers in fungal speciation.</title>
        <authorList>
            <consortium name="DOE Joint Genome Institute"/>
            <person name="Vesth T.C."/>
            <person name="Nybo J."/>
            <person name="Theobald S."/>
            <person name="Brandl J."/>
            <person name="Frisvad J.C."/>
            <person name="Nielsen K.F."/>
            <person name="Lyhne E.K."/>
            <person name="Kogle M.E."/>
            <person name="Kuo A."/>
            <person name="Riley R."/>
            <person name="Clum A."/>
            <person name="Nolan M."/>
            <person name="Lipzen A."/>
            <person name="Salamov A."/>
            <person name="Henrissat B."/>
            <person name="Wiebenga A."/>
            <person name="De vries R.P."/>
            <person name="Grigoriev I.V."/>
            <person name="Mortensen U.H."/>
            <person name="Andersen M.R."/>
            <person name="Baker S.E."/>
        </authorList>
    </citation>
    <scope>NUCLEOTIDE SEQUENCE [LARGE SCALE GENOMIC DNA]</scope>
    <source>
        <strain evidence="12 13">CBS 121593</strain>
    </source>
</reference>
<dbReference type="GeneID" id="37220204"/>
<dbReference type="InterPro" id="IPR028357">
    <property type="entry name" value="UDPglc_DH_bac"/>
</dbReference>
<dbReference type="FunFam" id="3.40.50.720:FF:000193">
    <property type="entry name" value="UDP-glucose 6-dehydrogenase"/>
    <property type="match status" value="1"/>
</dbReference>
<dbReference type="InterPro" id="IPR036220">
    <property type="entry name" value="UDP-Glc/GDP-Man_DH_C_sf"/>
</dbReference>
<dbReference type="Pfam" id="PF03721">
    <property type="entry name" value="UDPG_MGDP_dh_N"/>
    <property type="match status" value="1"/>
</dbReference>
<dbReference type="SUPFAM" id="SSF51735">
    <property type="entry name" value="NAD(P)-binding Rossmann-fold domains"/>
    <property type="match status" value="1"/>
</dbReference>
<evidence type="ECO:0000256" key="7">
    <source>
        <dbReference type="PIRSR" id="PIRSR500134-1"/>
    </source>
</evidence>
<feature type="binding site" evidence="8">
    <location>
        <position position="349"/>
    </location>
    <ligand>
        <name>substrate</name>
    </ligand>
</feature>
<feature type="binding site" evidence="8">
    <location>
        <begin position="239"/>
        <end position="242"/>
    </location>
    <ligand>
        <name>substrate</name>
    </ligand>
</feature>
<feature type="binding site" evidence="9">
    <location>
        <position position="355"/>
    </location>
    <ligand>
        <name>NAD(+)</name>
        <dbReference type="ChEBI" id="CHEBI:57540"/>
    </ligand>
</feature>
<evidence type="ECO:0000256" key="3">
    <source>
        <dbReference type="ARBA" id="ARBA00012954"/>
    </source>
</evidence>
<evidence type="ECO:0000256" key="1">
    <source>
        <dbReference type="ARBA" id="ARBA00004701"/>
    </source>
</evidence>
<dbReference type="InterPro" id="IPR028356">
    <property type="entry name" value="UDPglc_DH_euk"/>
</dbReference>
<evidence type="ECO:0000256" key="6">
    <source>
        <dbReference type="ARBA" id="ARBA00047473"/>
    </source>
</evidence>
<feature type="binding site" evidence="9">
    <location>
        <position position="100"/>
    </location>
    <ligand>
        <name>NAD(+)</name>
        <dbReference type="ChEBI" id="CHEBI:57540"/>
    </ligand>
</feature>
<gene>
    <name evidence="12" type="ORF">BO80DRAFT_345788</name>
</gene>
<proteinExistence type="inferred from homology"/>
<dbReference type="GO" id="GO:0006024">
    <property type="term" value="P:glycosaminoglycan biosynthetic process"/>
    <property type="evidence" value="ECO:0007669"/>
    <property type="project" value="TreeGrafter"/>
</dbReference>
<dbReference type="Pfam" id="PF03720">
    <property type="entry name" value="UDPG_MGDP_dh_C"/>
    <property type="match status" value="1"/>
</dbReference>
<dbReference type="VEuPathDB" id="FungiDB:BO80DRAFT_345788"/>
<dbReference type="FunFam" id="1.20.5.100:FF:000001">
    <property type="entry name" value="UDP-glucose 6-dehydrogenase"/>
    <property type="match status" value="1"/>
</dbReference>
<dbReference type="Proteomes" id="UP000249402">
    <property type="component" value="Unassembled WGS sequence"/>
</dbReference>
<dbReference type="InterPro" id="IPR014026">
    <property type="entry name" value="UDP-Glc/GDP-Man_DH_dimer"/>
</dbReference>
<dbReference type="InterPro" id="IPR014027">
    <property type="entry name" value="UDP-Glc/GDP-Man_DH_C"/>
</dbReference>
<dbReference type="InterPro" id="IPR008927">
    <property type="entry name" value="6-PGluconate_DH-like_C_sf"/>
</dbReference>
<feature type="binding site" evidence="8">
    <location>
        <begin position="341"/>
        <end position="345"/>
    </location>
    <ligand>
        <name>substrate</name>
    </ligand>
</feature>
<dbReference type="PANTHER" id="PTHR11374:SF3">
    <property type="entry name" value="UDP-GLUCOSE 6-DEHYDROGENASE"/>
    <property type="match status" value="1"/>
</dbReference>
<evidence type="ECO:0000256" key="8">
    <source>
        <dbReference type="PIRSR" id="PIRSR500134-2"/>
    </source>
</evidence>
<evidence type="ECO:0000259" key="11">
    <source>
        <dbReference type="SMART" id="SM00984"/>
    </source>
</evidence>
<feature type="binding site" evidence="9">
    <location>
        <position position="105"/>
    </location>
    <ligand>
        <name>NAD(+)</name>
        <dbReference type="ChEBI" id="CHEBI:57540"/>
    </ligand>
</feature>
<keyword evidence="5 9" id="KW-0520">NAD</keyword>
<dbReference type="OrthoDB" id="5059218at2759"/>
<dbReference type="UniPathway" id="UPA00038">
    <property type="reaction ID" value="UER00491"/>
</dbReference>
<comment type="similarity">
    <text evidence="2">Belongs to the UDP-glucose/GDP-mannose dehydrogenase family.</text>
</comment>
<feature type="active site" description="Nucleophile" evidence="7">
    <location>
        <position position="352"/>
    </location>
</feature>
<evidence type="ECO:0000256" key="9">
    <source>
        <dbReference type="PIRSR" id="PIRSR500134-3"/>
    </source>
</evidence>